<organism evidence="1">
    <name type="scientific">Anguilla anguilla</name>
    <name type="common">European freshwater eel</name>
    <name type="synonym">Muraena anguilla</name>
    <dbReference type="NCBI Taxonomy" id="7936"/>
    <lineage>
        <taxon>Eukaryota</taxon>
        <taxon>Metazoa</taxon>
        <taxon>Chordata</taxon>
        <taxon>Craniata</taxon>
        <taxon>Vertebrata</taxon>
        <taxon>Euteleostomi</taxon>
        <taxon>Actinopterygii</taxon>
        <taxon>Neopterygii</taxon>
        <taxon>Teleostei</taxon>
        <taxon>Anguilliformes</taxon>
        <taxon>Anguillidae</taxon>
        <taxon>Anguilla</taxon>
    </lineage>
</organism>
<evidence type="ECO:0000313" key="1">
    <source>
        <dbReference type="EMBL" id="JAH17983.1"/>
    </source>
</evidence>
<sequence length="11" mass="1350">MEFSADFHPLR</sequence>
<protein>
    <submittedName>
        <fullName evidence="1">Uncharacterized protein</fullName>
    </submittedName>
</protein>
<proteinExistence type="predicted"/>
<reference evidence="1" key="1">
    <citation type="submission" date="2014-11" db="EMBL/GenBank/DDBJ databases">
        <authorList>
            <person name="Amaro Gonzalez C."/>
        </authorList>
    </citation>
    <scope>NUCLEOTIDE SEQUENCE</scope>
</reference>
<dbReference type="EMBL" id="GBXM01090594">
    <property type="protein sequence ID" value="JAH17983.1"/>
    <property type="molecule type" value="Transcribed_RNA"/>
</dbReference>
<reference evidence="1" key="2">
    <citation type="journal article" date="2015" name="Fish Shellfish Immunol.">
        <title>Early steps in the European eel (Anguilla anguilla)-Vibrio vulnificus interaction in the gills: Role of the RtxA13 toxin.</title>
        <authorList>
            <person name="Callol A."/>
            <person name="Pajuelo D."/>
            <person name="Ebbesson L."/>
            <person name="Teles M."/>
            <person name="MacKenzie S."/>
            <person name="Amaro C."/>
        </authorList>
    </citation>
    <scope>NUCLEOTIDE SEQUENCE</scope>
</reference>
<name>A0A0E9QPA9_ANGAN</name>
<accession>A0A0E9QPA9</accession>